<evidence type="ECO:0000313" key="3">
    <source>
        <dbReference type="EMBL" id="CRL06793.1"/>
    </source>
</evidence>
<dbReference type="Pfam" id="PF00017">
    <property type="entry name" value="SH2"/>
    <property type="match status" value="1"/>
</dbReference>
<keyword evidence="4" id="KW-1185">Reference proteome</keyword>
<dbReference type="InterPro" id="IPR036860">
    <property type="entry name" value="SH2_dom_sf"/>
</dbReference>
<dbReference type="InterPro" id="IPR000980">
    <property type="entry name" value="SH2"/>
</dbReference>
<dbReference type="PANTHER" id="PTHR15832">
    <property type="entry name" value="SHC (SRC HOMOLOGY DOMAIN C-TERMINAL) ADAPTOR HOMOLOG"/>
    <property type="match status" value="1"/>
</dbReference>
<feature type="domain" description="SH2" evidence="2">
    <location>
        <begin position="127"/>
        <end position="190"/>
    </location>
</feature>
<dbReference type="CDD" id="cd00173">
    <property type="entry name" value="SH2"/>
    <property type="match status" value="1"/>
</dbReference>
<dbReference type="SUPFAM" id="SSF55550">
    <property type="entry name" value="SH2 domain"/>
    <property type="match status" value="1"/>
</dbReference>
<name>A0A1J1J7C0_9DIPT</name>
<dbReference type="PROSITE" id="PS50001">
    <property type="entry name" value="SH2"/>
    <property type="match status" value="1"/>
</dbReference>
<dbReference type="PANTHER" id="PTHR15832:SF2">
    <property type="entry name" value="SH2 DOMAIN-CONTAINING PROTEIN"/>
    <property type="match status" value="1"/>
</dbReference>
<reference evidence="3 4" key="1">
    <citation type="submission" date="2015-04" db="EMBL/GenBank/DDBJ databases">
        <authorList>
            <person name="Syromyatnikov M.Y."/>
            <person name="Popov V.N."/>
        </authorList>
    </citation>
    <scope>NUCLEOTIDE SEQUENCE [LARGE SCALE GENOMIC DNA]</scope>
</reference>
<evidence type="ECO:0000313" key="4">
    <source>
        <dbReference type="Proteomes" id="UP000183832"/>
    </source>
</evidence>
<dbReference type="OrthoDB" id="10013007at2759"/>
<accession>A0A1J1J7C0</accession>
<dbReference type="AlphaFoldDB" id="A0A1J1J7C0"/>
<dbReference type="EMBL" id="CVRI01000067">
    <property type="protein sequence ID" value="CRL06793.1"/>
    <property type="molecule type" value="Genomic_DNA"/>
</dbReference>
<proteinExistence type="predicted"/>
<organism evidence="3 4">
    <name type="scientific">Clunio marinus</name>
    <dbReference type="NCBI Taxonomy" id="568069"/>
    <lineage>
        <taxon>Eukaryota</taxon>
        <taxon>Metazoa</taxon>
        <taxon>Ecdysozoa</taxon>
        <taxon>Arthropoda</taxon>
        <taxon>Hexapoda</taxon>
        <taxon>Insecta</taxon>
        <taxon>Pterygota</taxon>
        <taxon>Neoptera</taxon>
        <taxon>Endopterygota</taxon>
        <taxon>Diptera</taxon>
        <taxon>Nematocera</taxon>
        <taxon>Chironomoidea</taxon>
        <taxon>Chironomidae</taxon>
        <taxon>Clunio</taxon>
    </lineage>
</organism>
<dbReference type="Gene3D" id="3.30.505.10">
    <property type="entry name" value="SH2 domain"/>
    <property type="match status" value="1"/>
</dbReference>
<dbReference type="Proteomes" id="UP000183832">
    <property type="component" value="Unassembled WGS sequence"/>
</dbReference>
<gene>
    <name evidence="3" type="primary">similar to AGAP006893-PA</name>
    <name evidence="3" type="ORF">CLUMA_CG019787</name>
</gene>
<evidence type="ECO:0000259" key="2">
    <source>
        <dbReference type="PROSITE" id="PS50001"/>
    </source>
</evidence>
<evidence type="ECO:0000256" key="1">
    <source>
        <dbReference type="PROSITE-ProRule" id="PRU00191"/>
    </source>
</evidence>
<sequence>MSRMARSPLKHVIFHTYNFINPLNISLVCISKSICGSLCQFALRYERSNGLIMSRKKSECIELLVPKNINSEQRPSAPSLDCTLSRNYSNENYRNLVSNGIIYTSVWPEKIPLLTQKEQDELKDVSWFQAGLPREISLEILLQQIPGSFLVRQSESNKKYFALNINADYTIGATKTFTLLNRKNTERISI</sequence>
<protein>
    <submittedName>
        <fullName evidence="3">CLUMA_CG019787, isoform A</fullName>
    </submittedName>
</protein>
<keyword evidence="1" id="KW-0727">SH2 domain</keyword>